<reference evidence="2" key="2">
    <citation type="submission" date="2020-11" db="EMBL/GenBank/DDBJ databases">
        <authorList>
            <person name="McCartney M.A."/>
            <person name="Auch B."/>
            <person name="Kono T."/>
            <person name="Mallez S."/>
            <person name="Becker A."/>
            <person name="Gohl D.M."/>
            <person name="Silverstein K.A.T."/>
            <person name="Koren S."/>
            <person name="Bechman K.B."/>
            <person name="Herman A."/>
            <person name="Abrahante J.E."/>
            <person name="Garbe J."/>
        </authorList>
    </citation>
    <scope>NUCLEOTIDE SEQUENCE</scope>
    <source>
        <strain evidence="2">Duluth1</strain>
        <tissue evidence="2">Whole animal</tissue>
    </source>
</reference>
<proteinExistence type="predicted"/>
<evidence type="ECO:0000313" key="2">
    <source>
        <dbReference type="EMBL" id="KAH3866713.1"/>
    </source>
</evidence>
<dbReference type="AlphaFoldDB" id="A0A9D4RGK9"/>
<accession>A0A9D4RGK9</accession>
<evidence type="ECO:0000313" key="3">
    <source>
        <dbReference type="Proteomes" id="UP000828390"/>
    </source>
</evidence>
<feature type="domain" description="DUF5641" evidence="1">
    <location>
        <begin position="34"/>
        <end position="94"/>
    </location>
</feature>
<organism evidence="2 3">
    <name type="scientific">Dreissena polymorpha</name>
    <name type="common">Zebra mussel</name>
    <name type="synonym">Mytilus polymorpha</name>
    <dbReference type="NCBI Taxonomy" id="45954"/>
    <lineage>
        <taxon>Eukaryota</taxon>
        <taxon>Metazoa</taxon>
        <taxon>Spiralia</taxon>
        <taxon>Lophotrochozoa</taxon>
        <taxon>Mollusca</taxon>
        <taxon>Bivalvia</taxon>
        <taxon>Autobranchia</taxon>
        <taxon>Heteroconchia</taxon>
        <taxon>Euheterodonta</taxon>
        <taxon>Imparidentia</taxon>
        <taxon>Neoheterodontei</taxon>
        <taxon>Myida</taxon>
        <taxon>Dreissenoidea</taxon>
        <taxon>Dreissenidae</taxon>
        <taxon>Dreissena</taxon>
    </lineage>
</organism>
<dbReference type="EMBL" id="JAIWYP010000002">
    <property type="protein sequence ID" value="KAH3866713.1"/>
    <property type="molecule type" value="Genomic_DNA"/>
</dbReference>
<evidence type="ECO:0000259" key="1">
    <source>
        <dbReference type="Pfam" id="PF18701"/>
    </source>
</evidence>
<name>A0A9D4RGK9_DREPO</name>
<comment type="caution">
    <text evidence="2">The sequence shown here is derived from an EMBL/GenBank/DDBJ whole genome shotgun (WGS) entry which is preliminary data.</text>
</comment>
<dbReference type="Proteomes" id="UP000828390">
    <property type="component" value="Unassembled WGS sequence"/>
</dbReference>
<sequence>MQMLNVKPRTSRNESVISGNVGLVSPRDQHRKTETLTSVTMHVGDVVHIHDDGPRLKRKLVIVEQLLPGNDGCVCTAVVCSSQGLLTRQIARLYRIEYQ</sequence>
<dbReference type="InterPro" id="IPR040676">
    <property type="entry name" value="DUF5641"/>
</dbReference>
<dbReference type="Pfam" id="PF18701">
    <property type="entry name" value="DUF5641"/>
    <property type="match status" value="1"/>
</dbReference>
<keyword evidence="3" id="KW-1185">Reference proteome</keyword>
<gene>
    <name evidence="2" type="ORF">DPMN_029812</name>
</gene>
<reference evidence="2" key="1">
    <citation type="journal article" date="2019" name="bioRxiv">
        <title>The Genome of the Zebra Mussel, Dreissena polymorpha: A Resource for Invasive Species Research.</title>
        <authorList>
            <person name="McCartney M.A."/>
            <person name="Auch B."/>
            <person name="Kono T."/>
            <person name="Mallez S."/>
            <person name="Zhang Y."/>
            <person name="Obille A."/>
            <person name="Becker A."/>
            <person name="Abrahante J.E."/>
            <person name="Garbe J."/>
            <person name="Badalamenti J.P."/>
            <person name="Herman A."/>
            <person name="Mangelson H."/>
            <person name="Liachko I."/>
            <person name="Sullivan S."/>
            <person name="Sone E.D."/>
            <person name="Koren S."/>
            <person name="Silverstein K.A.T."/>
            <person name="Beckman K.B."/>
            <person name="Gohl D.M."/>
        </authorList>
    </citation>
    <scope>NUCLEOTIDE SEQUENCE</scope>
    <source>
        <strain evidence="2">Duluth1</strain>
        <tissue evidence="2">Whole animal</tissue>
    </source>
</reference>
<protein>
    <recommendedName>
        <fullName evidence="1">DUF5641 domain-containing protein</fullName>
    </recommendedName>
</protein>